<comment type="caution">
    <text evidence="5">The sequence shown here is derived from an EMBL/GenBank/DDBJ whole genome shotgun (WGS) entry which is preliminary data.</text>
</comment>
<evidence type="ECO:0000256" key="3">
    <source>
        <dbReference type="ARBA" id="ARBA00023163"/>
    </source>
</evidence>
<evidence type="ECO:0000313" key="6">
    <source>
        <dbReference type="Proteomes" id="UP001527882"/>
    </source>
</evidence>
<dbReference type="RefSeq" id="WP_269883636.1">
    <property type="nucleotide sequence ID" value="NZ_JAQAGZ010000015.1"/>
</dbReference>
<comment type="similarity">
    <text evidence="1">Belongs to the LysR transcriptional regulatory family.</text>
</comment>
<evidence type="ECO:0000256" key="2">
    <source>
        <dbReference type="ARBA" id="ARBA00023015"/>
    </source>
</evidence>
<keyword evidence="3" id="KW-0804">Transcription</keyword>
<dbReference type="EMBL" id="JAQAGZ010000015">
    <property type="protein sequence ID" value="MCZ8515107.1"/>
    <property type="molecule type" value="Genomic_DNA"/>
</dbReference>
<dbReference type="CDD" id="cd05466">
    <property type="entry name" value="PBP2_LTTR_substrate"/>
    <property type="match status" value="1"/>
</dbReference>
<dbReference type="InterPro" id="IPR005119">
    <property type="entry name" value="LysR_subst-bd"/>
</dbReference>
<gene>
    <name evidence="5" type="ORF">O9H85_22320</name>
</gene>
<dbReference type="Gene3D" id="3.40.190.290">
    <property type="match status" value="1"/>
</dbReference>
<protein>
    <submittedName>
        <fullName evidence="5">Substrate-binding domain-containing protein</fullName>
    </submittedName>
</protein>
<evidence type="ECO:0000256" key="1">
    <source>
        <dbReference type="ARBA" id="ARBA00009437"/>
    </source>
</evidence>
<keyword evidence="6" id="KW-1185">Reference proteome</keyword>
<accession>A0ABT4QE78</accession>
<proteinExistence type="inferred from homology"/>
<sequence length="222" mass="25081">MESSKNLLAETEKLIDHIQSMGNEVQGTLKLGVANNFALYKLPSILGSFVEAYPKVKILLRTGVGKEVMKLLYDREIHICIESGGHAWLERKVLINSEKICIISKDKIAVEDLPSLNLIHISTPSLKNVLTGWWPKRFATPPLITMETEYVETCKRMVMNGLGVAFVPQGCLDPHDPLHIIELPTEDGERYVMESWMNYRESVMNLSIVHAFIKYISTPSNN</sequence>
<reference evidence="5 6" key="1">
    <citation type="submission" date="2022-12" db="EMBL/GenBank/DDBJ databases">
        <title>Draft genome sequence of Paenibacillus sp. dW9.</title>
        <authorList>
            <person name="Choi E.-W."/>
            <person name="Kim D.-U."/>
        </authorList>
    </citation>
    <scope>NUCLEOTIDE SEQUENCE [LARGE SCALE GENOMIC DNA]</scope>
    <source>
        <strain evidence="6">dW9</strain>
    </source>
</reference>
<dbReference type="PANTHER" id="PTHR30126">
    <property type="entry name" value="HTH-TYPE TRANSCRIPTIONAL REGULATOR"/>
    <property type="match status" value="1"/>
</dbReference>
<dbReference type="Proteomes" id="UP001527882">
    <property type="component" value="Unassembled WGS sequence"/>
</dbReference>
<dbReference type="PANTHER" id="PTHR30126:SF78">
    <property type="entry name" value="HTH LYSR-TYPE DOMAIN-CONTAINING PROTEIN"/>
    <property type="match status" value="1"/>
</dbReference>
<dbReference type="Pfam" id="PF03466">
    <property type="entry name" value="LysR_substrate"/>
    <property type="match status" value="1"/>
</dbReference>
<evidence type="ECO:0000259" key="4">
    <source>
        <dbReference type="Pfam" id="PF03466"/>
    </source>
</evidence>
<name>A0ABT4QE78_9BACL</name>
<dbReference type="SUPFAM" id="SSF53850">
    <property type="entry name" value="Periplasmic binding protein-like II"/>
    <property type="match status" value="1"/>
</dbReference>
<feature type="domain" description="LysR substrate-binding" evidence="4">
    <location>
        <begin position="23"/>
        <end position="216"/>
    </location>
</feature>
<keyword evidence="2" id="KW-0805">Transcription regulation</keyword>
<organism evidence="5 6">
    <name type="scientific">Paenibacillus gyeongsangnamensis</name>
    <dbReference type="NCBI Taxonomy" id="3388067"/>
    <lineage>
        <taxon>Bacteria</taxon>
        <taxon>Bacillati</taxon>
        <taxon>Bacillota</taxon>
        <taxon>Bacilli</taxon>
        <taxon>Bacillales</taxon>
        <taxon>Paenibacillaceae</taxon>
        <taxon>Paenibacillus</taxon>
    </lineage>
</organism>
<evidence type="ECO:0000313" key="5">
    <source>
        <dbReference type="EMBL" id="MCZ8515107.1"/>
    </source>
</evidence>